<dbReference type="EMBL" id="JADNYJ010000978">
    <property type="protein sequence ID" value="KAF8867706.1"/>
    <property type="molecule type" value="Genomic_DNA"/>
</dbReference>
<evidence type="ECO:0000313" key="2">
    <source>
        <dbReference type="EMBL" id="KAF8867706.1"/>
    </source>
</evidence>
<evidence type="ECO:0000313" key="3">
    <source>
        <dbReference type="Proteomes" id="UP000724874"/>
    </source>
</evidence>
<sequence>SCVFFERIEKLVVCTCTEPALQLLSKGLFPCAPTEPSLAVDLNVLDFAKELFVNAAPNTTAWCETLEGFLGSCKFKLTTRNTLRIRFGNAMHWYASLMDKKNLMVHDYLN</sequence>
<protein>
    <recommendedName>
        <fullName evidence="1">CxC1-like cysteine cluster associated with KDZ transposases domain-containing protein</fullName>
    </recommendedName>
</protein>
<feature type="non-terminal residue" evidence="2">
    <location>
        <position position="110"/>
    </location>
</feature>
<feature type="domain" description="CxC1-like cysteine cluster associated with KDZ transposases" evidence="1">
    <location>
        <begin position="7"/>
        <end position="70"/>
    </location>
</feature>
<gene>
    <name evidence="2" type="ORF">CPB84DRAFT_1666180</name>
</gene>
<reference evidence="2" key="1">
    <citation type="submission" date="2020-11" db="EMBL/GenBank/DDBJ databases">
        <authorList>
            <consortium name="DOE Joint Genome Institute"/>
            <person name="Ahrendt S."/>
            <person name="Riley R."/>
            <person name="Andreopoulos W."/>
            <person name="LaButti K."/>
            <person name="Pangilinan J."/>
            <person name="Ruiz-duenas F.J."/>
            <person name="Barrasa J.M."/>
            <person name="Sanchez-Garcia M."/>
            <person name="Camarero S."/>
            <person name="Miyauchi S."/>
            <person name="Serrano A."/>
            <person name="Linde D."/>
            <person name="Babiker R."/>
            <person name="Drula E."/>
            <person name="Ayuso-Fernandez I."/>
            <person name="Pacheco R."/>
            <person name="Padilla G."/>
            <person name="Ferreira P."/>
            <person name="Barriuso J."/>
            <person name="Kellner H."/>
            <person name="Castanera R."/>
            <person name="Alfaro M."/>
            <person name="Ramirez L."/>
            <person name="Pisabarro A.G."/>
            <person name="Kuo A."/>
            <person name="Tritt A."/>
            <person name="Lipzen A."/>
            <person name="He G."/>
            <person name="Yan M."/>
            <person name="Ng V."/>
            <person name="Cullen D."/>
            <person name="Martin F."/>
            <person name="Rosso M.-N."/>
            <person name="Henrissat B."/>
            <person name="Hibbett D."/>
            <person name="Martinez A.T."/>
            <person name="Grigoriev I.V."/>
        </authorList>
    </citation>
    <scope>NUCLEOTIDE SEQUENCE</scope>
    <source>
        <strain evidence="2">AH 44721</strain>
    </source>
</reference>
<dbReference type="OrthoDB" id="3200967at2759"/>
<organism evidence="2 3">
    <name type="scientific">Gymnopilus junonius</name>
    <name type="common">Spectacular rustgill mushroom</name>
    <name type="synonym">Gymnopilus spectabilis subsp. junonius</name>
    <dbReference type="NCBI Taxonomy" id="109634"/>
    <lineage>
        <taxon>Eukaryota</taxon>
        <taxon>Fungi</taxon>
        <taxon>Dikarya</taxon>
        <taxon>Basidiomycota</taxon>
        <taxon>Agaricomycotina</taxon>
        <taxon>Agaricomycetes</taxon>
        <taxon>Agaricomycetidae</taxon>
        <taxon>Agaricales</taxon>
        <taxon>Agaricineae</taxon>
        <taxon>Hymenogastraceae</taxon>
        <taxon>Gymnopilus</taxon>
    </lineage>
</organism>
<dbReference type="Proteomes" id="UP000724874">
    <property type="component" value="Unassembled WGS sequence"/>
</dbReference>
<name>A0A9P5TEU8_GYMJU</name>
<feature type="non-terminal residue" evidence="2">
    <location>
        <position position="1"/>
    </location>
</feature>
<dbReference type="InterPro" id="IPR041320">
    <property type="entry name" value="CxC1"/>
</dbReference>
<accession>A0A9P5TEU8</accession>
<comment type="caution">
    <text evidence="2">The sequence shown here is derived from an EMBL/GenBank/DDBJ whole genome shotgun (WGS) entry which is preliminary data.</text>
</comment>
<dbReference type="Pfam" id="PF18802">
    <property type="entry name" value="CxC1"/>
    <property type="match status" value="1"/>
</dbReference>
<keyword evidence="3" id="KW-1185">Reference proteome</keyword>
<evidence type="ECO:0000259" key="1">
    <source>
        <dbReference type="Pfam" id="PF18802"/>
    </source>
</evidence>
<proteinExistence type="predicted"/>
<dbReference type="AlphaFoldDB" id="A0A9P5TEU8"/>